<keyword evidence="13" id="KW-0278">Fertilization</keyword>
<comment type="similarity">
    <text evidence="2">Belongs to the ZP domain family. ZPB subfamily.</text>
</comment>
<keyword evidence="8" id="KW-1133">Transmembrane helix</keyword>
<evidence type="ECO:0000256" key="1">
    <source>
        <dbReference type="ARBA" id="ARBA00004251"/>
    </source>
</evidence>
<dbReference type="InterPro" id="IPR055356">
    <property type="entry name" value="ZP-N"/>
</dbReference>
<evidence type="ECO:0000256" key="5">
    <source>
        <dbReference type="ARBA" id="ARBA00022530"/>
    </source>
</evidence>
<keyword evidence="6" id="KW-0165">Cleavage on pair of basic residues</keyword>
<keyword evidence="11" id="KW-0675">Receptor</keyword>
<dbReference type="InterPro" id="IPR055355">
    <property type="entry name" value="ZP-C"/>
</dbReference>
<dbReference type="PROSITE" id="PS51448">
    <property type="entry name" value="P_TREFOIL_2"/>
    <property type="match status" value="1"/>
</dbReference>
<dbReference type="InterPro" id="IPR017957">
    <property type="entry name" value="P_trefoil_CS"/>
</dbReference>
<dbReference type="Gene3D" id="2.60.40.3210">
    <property type="entry name" value="Zona pellucida, ZP-N domain"/>
    <property type="match status" value="1"/>
</dbReference>
<keyword evidence="10 19" id="KW-1015">Disulfide bond</keyword>
<dbReference type="SMART" id="SM00241">
    <property type="entry name" value="ZP"/>
    <property type="match status" value="1"/>
</dbReference>
<dbReference type="InterPro" id="IPR051148">
    <property type="entry name" value="Zona_Pellucida_Domain_gp"/>
</dbReference>
<evidence type="ECO:0000256" key="18">
    <source>
        <dbReference type="ARBA" id="ARBA00042573"/>
    </source>
</evidence>
<evidence type="ECO:0000256" key="8">
    <source>
        <dbReference type="ARBA" id="ARBA00022989"/>
    </source>
</evidence>
<dbReference type="Ensembl" id="ENSSPAT00000008353.1">
    <property type="protein sequence ID" value="ENSSPAP00000008201.1"/>
    <property type="gene ID" value="ENSSPAG00000006098.1"/>
</dbReference>
<dbReference type="InterPro" id="IPR001507">
    <property type="entry name" value="ZP_dom"/>
</dbReference>
<comment type="subcellular location">
    <subcellularLocation>
        <location evidence="1">Cell membrane</location>
        <topology evidence="1">Single-pass type I membrane protein</topology>
    </subcellularLocation>
    <subcellularLocation>
        <location evidence="14">Zona pellucida</location>
    </subcellularLocation>
</comment>
<feature type="disulfide bond" evidence="19">
    <location>
        <begin position="68"/>
        <end position="83"/>
    </location>
</feature>
<dbReference type="Pfam" id="PF00088">
    <property type="entry name" value="Trefoil"/>
    <property type="match status" value="1"/>
</dbReference>
<dbReference type="InterPro" id="IPR044913">
    <property type="entry name" value="P_trefoil_dom_sf"/>
</dbReference>
<dbReference type="Pfam" id="PF23344">
    <property type="entry name" value="ZP-N"/>
    <property type="match status" value="1"/>
</dbReference>
<feature type="domain" description="P-type" evidence="22">
    <location>
        <begin position="56"/>
        <end position="94"/>
    </location>
</feature>
<dbReference type="GO" id="GO:0035805">
    <property type="term" value="C:egg coat"/>
    <property type="evidence" value="ECO:0007669"/>
    <property type="project" value="UniProtKB-SubCell"/>
</dbReference>
<keyword evidence="3" id="KW-1003">Cell membrane</keyword>
<dbReference type="STRING" id="144197.ENSSPAP00000008201"/>
<dbReference type="SUPFAM" id="SSF57492">
    <property type="entry name" value="Trefoil"/>
    <property type="match status" value="1"/>
</dbReference>
<evidence type="ECO:0000256" key="15">
    <source>
        <dbReference type="ARBA" id="ARBA00037545"/>
    </source>
</evidence>
<keyword evidence="12" id="KW-0325">Glycoprotein</keyword>
<dbReference type="GO" id="GO:0005886">
    <property type="term" value="C:plasma membrane"/>
    <property type="evidence" value="ECO:0007669"/>
    <property type="project" value="UniProtKB-SubCell"/>
</dbReference>
<dbReference type="InterPro" id="IPR042235">
    <property type="entry name" value="ZP-C_dom"/>
</dbReference>
<comment type="caution">
    <text evidence="19">Lacks conserved residue(s) required for the propagation of feature annotation.</text>
</comment>
<dbReference type="PANTHER" id="PTHR23343">
    <property type="entry name" value="ZONA PELLUCIDA SPERM-BINDING PROTEIN"/>
    <property type="match status" value="1"/>
</dbReference>
<dbReference type="GO" id="GO:0032190">
    <property type="term" value="F:acrosin binding"/>
    <property type="evidence" value="ECO:0007669"/>
    <property type="project" value="TreeGrafter"/>
</dbReference>
<feature type="signal peptide" evidence="20">
    <location>
        <begin position="1"/>
        <end position="22"/>
    </location>
</feature>
<evidence type="ECO:0000256" key="19">
    <source>
        <dbReference type="PROSITE-ProRule" id="PRU00779"/>
    </source>
</evidence>
<evidence type="ECO:0000259" key="21">
    <source>
        <dbReference type="PROSITE" id="PS51034"/>
    </source>
</evidence>
<dbReference type="PANTHER" id="PTHR23343:SF31">
    <property type="entry name" value="ZONA PELLUCIDA SPERM-BINDING PROTEIN 4"/>
    <property type="match status" value="1"/>
</dbReference>
<protein>
    <recommendedName>
        <fullName evidence="16">Zona pellucida sperm-binding protein 4</fullName>
    </recommendedName>
    <alternativeName>
        <fullName evidence="18">Zona pellucida glycoprotein 4</fullName>
    </alternativeName>
    <alternativeName>
        <fullName evidence="17">Zona pellucida protein B</fullName>
    </alternativeName>
</protein>
<evidence type="ECO:0000313" key="23">
    <source>
        <dbReference type="Ensembl" id="ENSSPAP00000008201.1"/>
    </source>
</evidence>
<evidence type="ECO:0000256" key="6">
    <source>
        <dbReference type="ARBA" id="ARBA00022685"/>
    </source>
</evidence>
<keyword evidence="20" id="KW-0732">Signal</keyword>
<reference evidence="23" key="1">
    <citation type="submission" date="2023-09" db="UniProtKB">
        <authorList>
            <consortium name="Ensembl"/>
        </authorList>
    </citation>
    <scope>IDENTIFICATION</scope>
</reference>
<sequence length="422" mass="46503">MELFKYLFGVVVAVVLFCDVTAQGHWTPPLQKPQPALPYQWSQQQSTVPPPAESFDKCQVEEGEKIQCGVPDLTAEQCEAINCCFDGQQCYYGQAVTVQCTRDGQFVVVVARDSTVPPTDVNSVSLLETDDASCSPHVTSAFAIFQFPVTACGTKFQEENDGLVVYENHMSSSYEVGIGPRGSITRDSHFELLFQCRYSGTAVEALVLEVNDVPPPIPVAAAGPLRVELRLGNGECYAKGCVEEEAAYGSFYAPSDYPVTKVLREPLYVEVRILDRSDPNIILNLEHCWATATPNPLSLPQWDLLIDGCPYEDDRYRTTVVPVDGSSGLEYPTHYKRFISKMFTFVDADAFTPQKDTVFLHCSTAVCYPSNTDSCEQRCHRRRRSVAAGRNVSPSQRALVSSGEVILTGQKSASALNTKQNS</sequence>
<keyword evidence="7" id="KW-0812">Transmembrane</keyword>
<comment type="function">
    <text evidence="15">Component of the zona pellucida, an extracellular matrix surrounding oocytes which mediates sperm binding, induction of the acrosome reaction and prevents post-fertilization polyspermy. The zona pellucida is composed of 3 to 4 glycoproteins, ZP1, ZP2, ZP3, and ZP4. ZP4 may act as a sperm receptor.</text>
</comment>
<dbReference type="GeneTree" id="ENSGT00940000163253"/>
<evidence type="ECO:0000256" key="3">
    <source>
        <dbReference type="ARBA" id="ARBA00022475"/>
    </source>
</evidence>
<dbReference type="PROSITE" id="PS51034">
    <property type="entry name" value="ZP_2"/>
    <property type="match status" value="1"/>
</dbReference>
<dbReference type="SMART" id="SM00018">
    <property type="entry name" value="PD"/>
    <property type="match status" value="1"/>
</dbReference>
<keyword evidence="5" id="KW-0272">Extracellular matrix</keyword>
<dbReference type="InterPro" id="IPR000519">
    <property type="entry name" value="P_trefoil_dom"/>
</dbReference>
<evidence type="ECO:0000256" key="9">
    <source>
        <dbReference type="ARBA" id="ARBA00023136"/>
    </source>
</evidence>
<feature type="disulfide bond" evidence="19">
    <location>
        <begin position="58"/>
        <end position="84"/>
    </location>
</feature>
<name>A0A3B4ZKP3_9TELE</name>
<dbReference type="InterPro" id="IPR048290">
    <property type="entry name" value="ZP_chr"/>
</dbReference>
<evidence type="ECO:0000256" key="12">
    <source>
        <dbReference type="ARBA" id="ARBA00023180"/>
    </source>
</evidence>
<dbReference type="GO" id="GO:0007339">
    <property type="term" value="P:binding of sperm to zona pellucida"/>
    <property type="evidence" value="ECO:0007669"/>
    <property type="project" value="TreeGrafter"/>
</dbReference>
<evidence type="ECO:0000256" key="2">
    <source>
        <dbReference type="ARBA" id="ARBA00010863"/>
    </source>
</evidence>
<dbReference type="Gene3D" id="4.10.110.10">
    <property type="entry name" value="Spasmolytic Protein, domain 1"/>
    <property type="match status" value="1"/>
</dbReference>
<evidence type="ECO:0000256" key="17">
    <source>
        <dbReference type="ARBA" id="ARBA00042273"/>
    </source>
</evidence>
<evidence type="ECO:0000256" key="10">
    <source>
        <dbReference type="ARBA" id="ARBA00023157"/>
    </source>
</evidence>
<accession>A0A3B4ZKP3</accession>
<evidence type="ECO:0000256" key="20">
    <source>
        <dbReference type="SAM" id="SignalP"/>
    </source>
</evidence>
<feature type="domain" description="ZP" evidence="21">
    <location>
        <begin position="99"/>
        <end position="382"/>
    </location>
</feature>
<keyword evidence="9" id="KW-0472">Membrane</keyword>
<dbReference type="GO" id="GO:0060468">
    <property type="term" value="P:prevention of polyspermy"/>
    <property type="evidence" value="ECO:0007669"/>
    <property type="project" value="TreeGrafter"/>
</dbReference>
<dbReference type="Pfam" id="PF00100">
    <property type="entry name" value="Zona_pellucida"/>
    <property type="match status" value="1"/>
</dbReference>
<proteinExistence type="inferred from homology"/>
<evidence type="ECO:0000256" key="13">
    <source>
        <dbReference type="ARBA" id="ARBA00023279"/>
    </source>
</evidence>
<dbReference type="Gene3D" id="2.60.40.4100">
    <property type="entry name" value="Zona pellucida, ZP-C domain"/>
    <property type="match status" value="1"/>
</dbReference>
<evidence type="ECO:0000256" key="14">
    <source>
        <dbReference type="ARBA" id="ARBA00024183"/>
    </source>
</evidence>
<evidence type="ECO:0000256" key="11">
    <source>
        <dbReference type="ARBA" id="ARBA00023170"/>
    </source>
</evidence>
<dbReference type="PRINTS" id="PR00023">
    <property type="entry name" value="ZPELLUCIDA"/>
</dbReference>
<evidence type="ECO:0000256" key="7">
    <source>
        <dbReference type="ARBA" id="ARBA00022692"/>
    </source>
</evidence>
<evidence type="ECO:0000259" key="22">
    <source>
        <dbReference type="PROSITE" id="PS51448"/>
    </source>
</evidence>
<dbReference type="GO" id="GO:0035804">
    <property type="term" value="F:structural constituent of egg coat"/>
    <property type="evidence" value="ECO:0007669"/>
    <property type="project" value="TreeGrafter"/>
</dbReference>
<evidence type="ECO:0000256" key="4">
    <source>
        <dbReference type="ARBA" id="ARBA00022525"/>
    </source>
</evidence>
<feature type="chain" id="PRO_5017469544" description="Zona pellucida sperm-binding protein 4" evidence="20">
    <location>
        <begin position="23"/>
        <end position="422"/>
    </location>
</feature>
<keyword evidence="4" id="KW-0964">Secreted</keyword>
<dbReference type="PROSITE" id="PS00025">
    <property type="entry name" value="P_TREFOIL_1"/>
    <property type="match status" value="1"/>
</dbReference>
<dbReference type="AlphaFoldDB" id="A0A3B4ZKP3"/>
<organism evidence="23">
    <name type="scientific">Stegastes partitus</name>
    <name type="common">bicolor damselfish</name>
    <dbReference type="NCBI Taxonomy" id="144197"/>
    <lineage>
        <taxon>Eukaryota</taxon>
        <taxon>Metazoa</taxon>
        <taxon>Chordata</taxon>
        <taxon>Craniata</taxon>
        <taxon>Vertebrata</taxon>
        <taxon>Euteleostomi</taxon>
        <taxon>Actinopterygii</taxon>
        <taxon>Neopterygii</taxon>
        <taxon>Teleostei</taxon>
        <taxon>Neoteleostei</taxon>
        <taxon>Acanthomorphata</taxon>
        <taxon>Ovalentaria</taxon>
        <taxon>Pomacentridae</taxon>
        <taxon>Stegastes</taxon>
    </lineage>
</organism>
<dbReference type="CDD" id="cd00111">
    <property type="entry name" value="Trefoil"/>
    <property type="match status" value="1"/>
</dbReference>
<evidence type="ECO:0000256" key="16">
    <source>
        <dbReference type="ARBA" id="ARBA00040238"/>
    </source>
</evidence>